<evidence type="ECO:0000256" key="1">
    <source>
        <dbReference type="SAM" id="MobiDB-lite"/>
    </source>
</evidence>
<feature type="compositionally biased region" description="Low complexity" evidence="1">
    <location>
        <begin position="107"/>
        <end position="123"/>
    </location>
</feature>
<feature type="region of interest" description="Disordered" evidence="1">
    <location>
        <begin position="107"/>
        <end position="128"/>
    </location>
</feature>
<organism evidence="2 3">
    <name type="scientific">Phytophthora infestans</name>
    <name type="common">Potato late blight agent</name>
    <name type="synonym">Botrytis infestans</name>
    <dbReference type="NCBI Taxonomy" id="4787"/>
    <lineage>
        <taxon>Eukaryota</taxon>
        <taxon>Sar</taxon>
        <taxon>Stramenopiles</taxon>
        <taxon>Oomycota</taxon>
        <taxon>Peronosporomycetes</taxon>
        <taxon>Peronosporales</taxon>
        <taxon>Peronosporaceae</taxon>
        <taxon>Phytophthora</taxon>
    </lineage>
</organism>
<proteinExistence type="predicted"/>
<sequence length="240" mass="27715">PATARTERQLKRKRTILLQRNMTDQLAVDFTKASFAELNNKHTPTADVPEELRCQYSSKRCENQRTHKKSGGLHKFCAMHREKANRNQMRLDHRRRVLKQQQKELQRQQQAQQMQALQAQQQMHRPHSYSPAAMAAGQNFRYSNRMQRSPVGAMRSPVGGKPMSPPNMMLGMPMQTFQSMEMPRQQQQSRSTPNLPLFDQNDLEILEALLFSSDEEQNDAIPVSHCSSPQLFRAPSFVNV</sequence>
<gene>
    <name evidence="2" type="ORF">GN958_ATG09344</name>
</gene>
<dbReference type="Proteomes" id="UP000704712">
    <property type="component" value="Unassembled WGS sequence"/>
</dbReference>
<evidence type="ECO:0000313" key="3">
    <source>
        <dbReference type="Proteomes" id="UP000704712"/>
    </source>
</evidence>
<name>A0A8S9UKM2_PHYIN</name>
<accession>A0A8S9UKM2</accession>
<feature type="non-terminal residue" evidence="2">
    <location>
        <position position="1"/>
    </location>
</feature>
<comment type="caution">
    <text evidence="2">The sequence shown here is derived from an EMBL/GenBank/DDBJ whole genome shotgun (WGS) entry which is preliminary data.</text>
</comment>
<evidence type="ECO:0000313" key="2">
    <source>
        <dbReference type="EMBL" id="KAF4141465.1"/>
    </source>
</evidence>
<protein>
    <submittedName>
        <fullName evidence="2">Uncharacterized protein</fullName>
    </submittedName>
</protein>
<dbReference type="EMBL" id="JAACNO010001345">
    <property type="protein sequence ID" value="KAF4141465.1"/>
    <property type="molecule type" value="Genomic_DNA"/>
</dbReference>
<dbReference type="AlphaFoldDB" id="A0A8S9UKM2"/>
<reference evidence="2" key="1">
    <citation type="submission" date="2020-03" db="EMBL/GenBank/DDBJ databases">
        <title>Hybrid Assembly of Korean Phytophthora infestans isolates.</title>
        <authorList>
            <person name="Prokchorchik M."/>
            <person name="Lee Y."/>
            <person name="Seo J."/>
            <person name="Cho J.-H."/>
            <person name="Park Y.-E."/>
            <person name="Jang D.-C."/>
            <person name="Im J.-S."/>
            <person name="Choi J.-G."/>
            <person name="Park H.-J."/>
            <person name="Lee G.-B."/>
            <person name="Lee Y.-G."/>
            <person name="Hong S.-Y."/>
            <person name="Cho K."/>
            <person name="Sohn K.H."/>
        </authorList>
    </citation>
    <scope>NUCLEOTIDE SEQUENCE</scope>
    <source>
        <strain evidence="2">KR_2_A2</strain>
    </source>
</reference>